<dbReference type="PROSITE" id="PS50275">
    <property type="entry name" value="SAC"/>
    <property type="match status" value="1"/>
</dbReference>
<sequence length="962" mass="107226">MSGIARKVVVCAALDGLILQPLSTKGQRPFQPITIRYGDSSISSVPRDQVPDTSGPDSSFEAFGVIGMYQVLSIAPFYTTDNVTGLITVSKLSYLITITRRQQVAQILGFPIYVVTGVAITPCSTKQEADESIRRTAVLLQKQISDESNDDAESSDEDVEIHCAGIDEVEDAVADGDGARPTSSRSSVVEDVMRRRGSYGRFAQRWFSKSGWTMDQRRSLGLSISAANSPTATEEDAPSVSKISMEEEIQAPNRPTELLPKLLRTMQVFFGSSRSFYFSYDIDITRSPSQTQKSLQSNQNAPLHHQVDSQFFWNRHILDKFIMAGQDSISLPLMLGFIGQRIFTVDSEPPQMDEVAAESLELANMPASDSLPASPPKGLTRASVDLRPSEKRCLITLVSRRSTQRAGLRYLRRGINEDGFTANMVETEQVLSSPAWDPATPIHSFVQIRGSIPLFFTQSAYSLKPVPVIQHGTESNFKACKRHFERLRSDYGSLQIVNLVEKKGVEEPIGSQYQLNIERLNENLSTENKIPFEWFDFHHACRGMKFENVSRLLIKLKGKLEELGSTTRVNGEITQRQAGVLRTNCMDCLDRTNVCQSSFAKHMLDLQLKADGFDMTAQLDQETNWFNTLWADNGDAVSKQYASTAAMKGDYTRTRKRDYRGALNDLGLSLARFYSGMVNDYFSQAAIDFLLGNVTEKVFEEFESDMMTKDPAVSVANMRQRAVELCQKRVVADVNEEIHGGWALISPNRANVVKTWPMEEVVLLLTDAALYLCRFDWDLDKVSSFDRVHLANVTHIKFGTYITSTIAPGHMDEMKNVGFVVSYQPGKSNVKRTNTRTLSTKGDIASSSTSKTDDDKTQLSFANIFSPKAKSPDVRILAFKAPYMDSSTAVAGAGGRQQNELQQVVTICAEVERLALEAQLRKEGEDDKRLVEKCEIISLQEAKRNTGLLEQLGHSIKKLVWA</sequence>
<feature type="domain" description="SAC" evidence="1">
    <location>
        <begin position="272"/>
        <end position="643"/>
    </location>
</feature>
<evidence type="ECO:0008006" key="5">
    <source>
        <dbReference type="Google" id="ProtNLM"/>
    </source>
</evidence>
<dbReference type="Pfam" id="PF12456">
    <property type="entry name" value="hSac2"/>
    <property type="match status" value="1"/>
</dbReference>
<evidence type="ECO:0000313" key="3">
    <source>
        <dbReference type="EMBL" id="GAB0133888.1"/>
    </source>
</evidence>
<feature type="domain" description="HSac2" evidence="2">
    <location>
        <begin position="713"/>
        <end position="877"/>
    </location>
</feature>
<evidence type="ECO:0000259" key="1">
    <source>
        <dbReference type="PROSITE" id="PS50275"/>
    </source>
</evidence>
<protein>
    <recommendedName>
        <fullName evidence="5">SacI domain protein</fullName>
    </recommendedName>
</protein>
<organism evidence="3 4">
    <name type="scientific">Epichloe bromicola</name>
    <dbReference type="NCBI Taxonomy" id="79588"/>
    <lineage>
        <taxon>Eukaryota</taxon>
        <taxon>Fungi</taxon>
        <taxon>Dikarya</taxon>
        <taxon>Ascomycota</taxon>
        <taxon>Pezizomycotina</taxon>
        <taxon>Sordariomycetes</taxon>
        <taxon>Hypocreomycetidae</taxon>
        <taxon>Hypocreales</taxon>
        <taxon>Clavicipitaceae</taxon>
        <taxon>Epichloe</taxon>
    </lineage>
</organism>
<comment type="caution">
    <text evidence="3">The sequence shown here is derived from an EMBL/GenBank/DDBJ whole genome shotgun (WGS) entry which is preliminary data.</text>
</comment>
<keyword evidence="4" id="KW-1185">Reference proteome</keyword>
<dbReference type="Proteomes" id="UP001562357">
    <property type="component" value="Unassembled WGS sequence"/>
</dbReference>
<proteinExistence type="predicted"/>
<dbReference type="InterPro" id="IPR034753">
    <property type="entry name" value="hSac2"/>
</dbReference>
<dbReference type="PROSITE" id="PS51791">
    <property type="entry name" value="HSAC2"/>
    <property type="match status" value="1"/>
</dbReference>
<gene>
    <name evidence="3" type="primary">g2282</name>
    <name evidence="3" type="ORF">EsDP_00002282</name>
</gene>
<accession>A0ABQ0CKB0</accession>
<dbReference type="InterPro" id="IPR022158">
    <property type="entry name" value="Inositol_phosphatase"/>
</dbReference>
<reference evidence="4" key="1">
    <citation type="submission" date="2024-06" db="EMBL/GenBank/DDBJ databases">
        <title>Draft Genome Sequences of Epichloe bromicola Strains Isolated from Elymus ciliaris.</title>
        <authorList>
            <consortium name="Epichloe bromicola genome sequencing consortium"/>
            <person name="Miura A."/>
            <person name="Imano S."/>
            <person name="Ashida A."/>
            <person name="Sato I."/>
            <person name="Chiba S."/>
            <person name="Tanaka A."/>
            <person name="Camagna M."/>
            <person name="Takemoto D."/>
        </authorList>
    </citation>
    <scope>NUCLEOTIDE SEQUENCE [LARGE SCALE GENOMIC DNA]</scope>
    <source>
        <strain evidence="4">DP</strain>
    </source>
</reference>
<dbReference type="EMBL" id="BAAFGZ010000059">
    <property type="protein sequence ID" value="GAB0133888.1"/>
    <property type="molecule type" value="Genomic_DNA"/>
</dbReference>
<dbReference type="InterPro" id="IPR002013">
    <property type="entry name" value="SAC_dom"/>
</dbReference>
<dbReference type="PANTHER" id="PTHR45662:SF7">
    <property type="entry name" value="SACI DOMAIN PROTEIN (AFU_ORTHOLOGUE AFUA_1G15890)"/>
    <property type="match status" value="1"/>
</dbReference>
<name>A0ABQ0CKB0_9HYPO</name>
<evidence type="ECO:0000313" key="4">
    <source>
        <dbReference type="Proteomes" id="UP001562357"/>
    </source>
</evidence>
<dbReference type="PANTHER" id="PTHR45662">
    <property type="entry name" value="PHOSPHATIDYLINOSITIDE PHOSPHATASE SAC1"/>
    <property type="match status" value="1"/>
</dbReference>
<evidence type="ECO:0000259" key="2">
    <source>
        <dbReference type="PROSITE" id="PS51791"/>
    </source>
</evidence>
<dbReference type="Pfam" id="PF02383">
    <property type="entry name" value="Syja_N"/>
    <property type="match status" value="1"/>
</dbReference>